<organism evidence="3 4">
    <name type="scientific">Gemmata palustris</name>
    <dbReference type="NCBI Taxonomy" id="2822762"/>
    <lineage>
        <taxon>Bacteria</taxon>
        <taxon>Pseudomonadati</taxon>
        <taxon>Planctomycetota</taxon>
        <taxon>Planctomycetia</taxon>
        <taxon>Gemmatales</taxon>
        <taxon>Gemmataceae</taxon>
        <taxon>Gemmata</taxon>
    </lineage>
</organism>
<dbReference type="NCBIfam" id="NF033516">
    <property type="entry name" value="transpos_IS3"/>
    <property type="match status" value="1"/>
</dbReference>
<evidence type="ECO:0000313" key="4">
    <source>
        <dbReference type="Proteomes" id="UP000676565"/>
    </source>
</evidence>
<dbReference type="InterPro" id="IPR001584">
    <property type="entry name" value="Integrase_cat-core"/>
</dbReference>
<dbReference type="Proteomes" id="UP000676565">
    <property type="component" value="Unassembled WGS sequence"/>
</dbReference>
<reference evidence="3 4" key="1">
    <citation type="submission" date="2021-04" db="EMBL/GenBank/DDBJ databases">
        <authorList>
            <person name="Ivanova A."/>
        </authorList>
    </citation>
    <scope>NUCLEOTIDE SEQUENCE [LARGE SCALE GENOMIC DNA]</scope>
    <source>
        <strain evidence="3 4">G18</strain>
    </source>
</reference>
<evidence type="ECO:0000259" key="2">
    <source>
        <dbReference type="PROSITE" id="PS50994"/>
    </source>
</evidence>
<protein>
    <submittedName>
        <fullName evidence="3">IS3 family transposase</fullName>
    </submittedName>
</protein>
<evidence type="ECO:0000256" key="1">
    <source>
        <dbReference type="SAM" id="MobiDB-lite"/>
    </source>
</evidence>
<dbReference type="InterPro" id="IPR025948">
    <property type="entry name" value="HTH-like_dom"/>
</dbReference>
<dbReference type="Gene3D" id="3.30.420.10">
    <property type="entry name" value="Ribonuclease H-like superfamily/Ribonuclease H"/>
    <property type="match status" value="1"/>
</dbReference>
<dbReference type="PANTHER" id="PTHR46889">
    <property type="entry name" value="TRANSPOSASE INSF FOR INSERTION SEQUENCE IS3B-RELATED"/>
    <property type="match status" value="1"/>
</dbReference>
<evidence type="ECO:0000313" key="3">
    <source>
        <dbReference type="EMBL" id="MBP3960466.1"/>
    </source>
</evidence>
<dbReference type="Pfam" id="PF13333">
    <property type="entry name" value="rve_2"/>
    <property type="match status" value="1"/>
</dbReference>
<comment type="caution">
    <text evidence="3">The sequence shown here is derived from an EMBL/GenBank/DDBJ whole genome shotgun (WGS) entry which is preliminary data.</text>
</comment>
<accession>A0ABS5C393</accession>
<dbReference type="PANTHER" id="PTHR46889:SF4">
    <property type="entry name" value="TRANSPOSASE INSO FOR INSERTION SEQUENCE ELEMENT IS911B-RELATED"/>
    <property type="match status" value="1"/>
</dbReference>
<feature type="domain" description="Integrase catalytic" evidence="2">
    <location>
        <begin position="172"/>
        <end position="334"/>
    </location>
</feature>
<dbReference type="InterPro" id="IPR036397">
    <property type="entry name" value="RNaseH_sf"/>
</dbReference>
<dbReference type="SUPFAM" id="SSF53098">
    <property type="entry name" value="Ribonuclease H-like"/>
    <property type="match status" value="1"/>
</dbReference>
<keyword evidence="4" id="KW-1185">Reference proteome</keyword>
<feature type="region of interest" description="Disordered" evidence="1">
    <location>
        <begin position="1"/>
        <end position="23"/>
    </location>
</feature>
<dbReference type="InterPro" id="IPR012337">
    <property type="entry name" value="RNaseH-like_sf"/>
</dbReference>
<dbReference type="InterPro" id="IPR048020">
    <property type="entry name" value="Transpos_IS3"/>
</dbReference>
<name>A0ABS5C393_9BACT</name>
<dbReference type="InterPro" id="IPR050900">
    <property type="entry name" value="Transposase_IS3/IS150/IS904"/>
</dbReference>
<gene>
    <name evidence="3" type="ORF">J8F10_35010</name>
</gene>
<dbReference type="Pfam" id="PF13276">
    <property type="entry name" value="HTH_21"/>
    <property type="match status" value="1"/>
</dbReference>
<dbReference type="Pfam" id="PF00665">
    <property type="entry name" value="rve"/>
    <property type="match status" value="1"/>
</dbReference>
<dbReference type="EMBL" id="JAGKQQ010000002">
    <property type="protein sequence ID" value="MBP3960466.1"/>
    <property type="molecule type" value="Genomic_DNA"/>
</dbReference>
<feature type="compositionally biased region" description="Polar residues" evidence="1">
    <location>
        <begin position="9"/>
        <end position="23"/>
    </location>
</feature>
<proteinExistence type="predicted"/>
<sequence length="339" mass="38641">MLGGWRGTTGATGHTNTPWRRNPSSLNAFCTTSQACRHRKSRRVLRQPAHLTFRFIADHADEWPVAWMCEALEVSVSGYYAWGARPDSPTEAWRRELVGAIEEIHAEVKGRYGSPRMTAELNARGHECSENTVAQLMREHGVRAKAPRRFVRTTDSNHRLPVAANVLDRDFDPEGPNARWCADITYIPTREGWLYLAVVEDLFSRMIVGWSMDESMESRLVVDALEMAVQRRRPEAGLVAHSDRGSQYARDHYPRALAAEGIVCSMSGVGPCWDNAPMESFFGRLKCEIASGQMFATRDQARAEIFEYLEVFHNRVRRHSSLGFLPPEEFERTYNPKRR</sequence>
<dbReference type="PROSITE" id="PS50994">
    <property type="entry name" value="INTEGRASE"/>
    <property type="match status" value="1"/>
</dbReference>